<dbReference type="EMBL" id="KN831972">
    <property type="protein sequence ID" value="KIO04176.1"/>
    <property type="molecule type" value="Genomic_DNA"/>
</dbReference>
<feature type="non-terminal residue" evidence="2">
    <location>
        <position position="133"/>
    </location>
</feature>
<evidence type="ECO:0000313" key="3">
    <source>
        <dbReference type="Proteomes" id="UP000054217"/>
    </source>
</evidence>
<dbReference type="InParanoid" id="A0A0C3P8V7"/>
<organism evidence="2 3">
    <name type="scientific">Pisolithus tinctorius Marx 270</name>
    <dbReference type="NCBI Taxonomy" id="870435"/>
    <lineage>
        <taxon>Eukaryota</taxon>
        <taxon>Fungi</taxon>
        <taxon>Dikarya</taxon>
        <taxon>Basidiomycota</taxon>
        <taxon>Agaricomycotina</taxon>
        <taxon>Agaricomycetes</taxon>
        <taxon>Agaricomycetidae</taxon>
        <taxon>Boletales</taxon>
        <taxon>Sclerodermatineae</taxon>
        <taxon>Pisolithaceae</taxon>
        <taxon>Pisolithus</taxon>
    </lineage>
</organism>
<evidence type="ECO:0000259" key="1">
    <source>
        <dbReference type="Pfam" id="PF22936"/>
    </source>
</evidence>
<accession>A0A0C3P8V7</accession>
<proteinExistence type="predicted"/>
<dbReference type="STRING" id="870435.A0A0C3P8V7"/>
<dbReference type="Pfam" id="PF14223">
    <property type="entry name" value="Retrotran_gag_2"/>
    <property type="match status" value="1"/>
</dbReference>
<dbReference type="OrthoDB" id="3251181at2759"/>
<sequence length="133" mass="14805">LLESLFLQVLKEETVKSVWGVLTDLFQNCSHIVAINLQRKLQESCCLAKGDVCTHFNKMCTLCKQLAALGQSITDDDFAAIILKEIILFDSSASCHMSSYCRKFLDYKPIIPKPITAANNHTFHAIGKGDLTI</sequence>
<dbReference type="Proteomes" id="UP000054217">
    <property type="component" value="Unassembled WGS sequence"/>
</dbReference>
<dbReference type="Pfam" id="PF22936">
    <property type="entry name" value="Pol_BBD"/>
    <property type="match status" value="1"/>
</dbReference>
<dbReference type="AlphaFoldDB" id="A0A0C3P8V7"/>
<reference evidence="2 3" key="1">
    <citation type="submission" date="2014-04" db="EMBL/GenBank/DDBJ databases">
        <authorList>
            <consortium name="DOE Joint Genome Institute"/>
            <person name="Kuo A."/>
            <person name="Kohler A."/>
            <person name="Costa M.D."/>
            <person name="Nagy L.G."/>
            <person name="Floudas D."/>
            <person name="Copeland A."/>
            <person name="Barry K.W."/>
            <person name="Cichocki N."/>
            <person name="Veneault-Fourrey C."/>
            <person name="LaButti K."/>
            <person name="Lindquist E.A."/>
            <person name="Lipzen A."/>
            <person name="Lundell T."/>
            <person name="Morin E."/>
            <person name="Murat C."/>
            <person name="Sun H."/>
            <person name="Tunlid A."/>
            <person name="Henrissat B."/>
            <person name="Grigoriev I.V."/>
            <person name="Hibbett D.S."/>
            <person name="Martin F."/>
            <person name="Nordberg H.P."/>
            <person name="Cantor M.N."/>
            <person name="Hua S.X."/>
        </authorList>
    </citation>
    <scope>NUCLEOTIDE SEQUENCE [LARGE SCALE GENOMIC DNA]</scope>
    <source>
        <strain evidence="2 3">Marx 270</strain>
    </source>
</reference>
<evidence type="ECO:0000313" key="2">
    <source>
        <dbReference type="EMBL" id="KIO04176.1"/>
    </source>
</evidence>
<feature type="non-terminal residue" evidence="2">
    <location>
        <position position="1"/>
    </location>
</feature>
<reference evidence="3" key="2">
    <citation type="submission" date="2015-01" db="EMBL/GenBank/DDBJ databases">
        <title>Evolutionary Origins and Diversification of the Mycorrhizal Mutualists.</title>
        <authorList>
            <consortium name="DOE Joint Genome Institute"/>
            <consortium name="Mycorrhizal Genomics Consortium"/>
            <person name="Kohler A."/>
            <person name="Kuo A."/>
            <person name="Nagy L.G."/>
            <person name="Floudas D."/>
            <person name="Copeland A."/>
            <person name="Barry K.W."/>
            <person name="Cichocki N."/>
            <person name="Veneault-Fourrey C."/>
            <person name="LaButti K."/>
            <person name="Lindquist E.A."/>
            <person name="Lipzen A."/>
            <person name="Lundell T."/>
            <person name="Morin E."/>
            <person name="Murat C."/>
            <person name="Riley R."/>
            <person name="Ohm R."/>
            <person name="Sun H."/>
            <person name="Tunlid A."/>
            <person name="Henrissat B."/>
            <person name="Grigoriev I.V."/>
            <person name="Hibbett D.S."/>
            <person name="Martin F."/>
        </authorList>
    </citation>
    <scope>NUCLEOTIDE SEQUENCE [LARGE SCALE GENOMIC DNA]</scope>
    <source>
        <strain evidence="3">Marx 270</strain>
    </source>
</reference>
<protein>
    <recommendedName>
        <fullName evidence="1">Retrovirus-related Pol polyprotein from transposon TNT 1-94-like beta-barrel domain-containing protein</fullName>
    </recommendedName>
</protein>
<feature type="domain" description="Retrovirus-related Pol polyprotein from transposon TNT 1-94-like beta-barrel" evidence="1">
    <location>
        <begin position="88"/>
        <end position="132"/>
    </location>
</feature>
<gene>
    <name evidence="2" type="ORF">M404DRAFT_74486</name>
</gene>
<dbReference type="HOGENOM" id="CLU_134796_0_0_1"/>
<name>A0A0C3P8V7_PISTI</name>
<keyword evidence="3" id="KW-1185">Reference proteome</keyword>
<dbReference type="InterPro" id="IPR054722">
    <property type="entry name" value="PolX-like_BBD"/>
</dbReference>